<feature type="domain" description="Retrotransposon gag" evidence="1">
    <location>
        <begin position="3"/>
        <end position="63"/>
    </location>
</feature>
<sequence>MLKELNDQFLPCNTSWVARESLRNLRHTGTVREVVKEFNSLMLDVRDMSEEDKLFNFIIGLKPRAQTELRRPSSVRSLRRRRKLRK</sequence>
<dbReference type="EMBL" id="JACGWK010000005">
    <property type="protein sequence ID" value="KAL0353967.1"/>
    <property type="molecule type" value="Genomic_DNA"/>
</dbReference>
<protein>
    <recommendedName>
        <fullName evidence="1">Retrotransposon gag domain-containing protein</fullName>
    </recommendedName>
</protein>
<evidence type="ECO:0000313" key="2">
    <source>
        <dbReference type="EMBL" id="KAL0353967.1"/>
    </source>
</evidence>
<dbReference type="Pfam" id="PF03732">
    <property type="entry name" value="Retrotrans_gag"/>
    <property type="match status" value="1"/>
</dbReference>
<accession>A0AAW2PG65</accession>
<name>A0AAW2PG65_9LAMI</name>
<organism evidence="2">
    <name type="scientific">Sesamum angustifolium</name>
    <dbReference type="NCBI Taxonomy" id="2727405"/>
    <lineage>
        <taxon>Eukaryota</taxon>
        <taxon>Viridiplantae</taxon>
        <taxon>Streptophyta</taxon>
        <taxon>Embryophyta</taxon>
        <taxon>Tracheophyta</taxon>
        <taxon>Spermatophyta</taxon>
        <taxon>Magnoliopsida</taxon>
        <taxon>eudicotyledons</taxon>
        <taxon>Gunneridae</taxon>
        <taxon>Pentapetalae</taxon>
        <taxon>asterids</taxon>
        <taxon>lamiids</taxon>
        <taxon>Lamiales</taxon>
        <taxon>Pedaliaceae</taxon>
        <taxon>Sesamum</taxon>
    </lineage>
</organism>
<comment type="caution">
    <text evidence="2">The sequence shown here is derived from an EMBL/GenBank/DDBJ whole genome shotgun (WGS) entry which is preliminary data.</text>
</comment>
<reference evidence="2" key="2">
    <citation type="journal article" date="2024" name="Plant">
        <title>Genomic evolution and insights into agronomic trait innovations of Sesamum species.</title>
        <authorList>
            <person name="Miao H."/>
            <person name="Wang L."/>
            <person name="Qu L."/>
            <person name="Liu H."/>
            <person name="Sun Y."/>
            <person name="Le M."/>
            <person name="Wang Q."/>
            <person name="Wei S."/>
            <person name="Zheng Y."/>
            <person name="Lin W."/>
            <person name="Duan Y."/>
            <person name="Cao H."/>
            <person name="Xiong S."/>
            <person name="Wang X."/>
            <person name="Wei L."/>
            <person name="Li C."/>
            <person name="Ma Q."/>
            <person name="Ju M."/>
            <person name="Zhao R."/>
            <person name="Li G."/>
            <person name="Mu C."/>
            <person name="Tian Q."/>
            <person name="Mei H."/>
            <person name="Zhang T."/>
            <person name="Gao T."/>
            <person name="Zhang H."/>
        </authorList>
    </citation>
    <scope>NUCLEOTIDE SEQUENCE</scope>
    <source>
        <strain evidence="2">G01</strain>
    </source>
</reference>
<reference evidence="2" key="1">
    <citation type="submission" date="2020-06" db="EMBL/GenBank/DDBJ databases">
        <authorList>
            <person name="Li T."/>
            <person name="Hu X."/>
            <person name="Zhang T."/>
            <person name="Song X."/>
            <person name="Zhang H."/>
            <person name="Dai N."/>
            <person name="Sheng W."/>
            <person name="Hou X."/>
            <person name="Wei L."/>
        </authorList>
    </citation>
    <scope>NUCLEOTIDE SEQUENCE</scope>
    <source>
        <strain evidence="2">G01</strain>
        <tissue evidence="2">Leaf</tissue>
    </source>
</reference>
<dbReference type="InterPro" id="IPR005162">
    <property type="entry name" value="Retrotrans_gag_dom"/>
</dbReference>
<proteinExistence type="predicted"/>
<dbReference type="AlphaFoldDB" id="A0AAW2PG65"/>
<evidence type="ECO:0000259" key="1">
    <source>
        <dbReference type="Pfam" id="PF03732"/>
    </source>
</evidence>
<gene>
    <name evidence="2" type="ORF">Sangu_0978000</name>
</gene>